<gene>
    <name evidence="2" type="ORF">H9846_09770</name>
</gene>
<dbReference type="EMBL" id="DXEI01000143">
    <property type="protein sequence ID" value="HIX95728.1"/>
    <property type="molecule type" value="Genomic_DNA"/>
</dbReference>
<keyword evidence="1" id="KW-1133">Transmembrane helix</keyword>
<name>A0A9D1Y209_9FIRM</name>
<keyword evidence="1" id="KW-0472">Membrane</keyword>
<evidence type="ECO:0000313" key="2">
    <source>
        <dbReference type="EMBL" id="HIX95728.1"/>
    </source>
</evidence>
<dbReference type="Proteomes" id="UP000886751">
    <property type="component" value="Unassembled WGS sequence"/>
</dbReference>
<reference evidence="2" key="2">
    <citation type="submission" date="2021-04" db="EMBL/GenBank/DDBJ databases">
        <authorList>
            <person name="Gilroy R."/>
        </authorList>
    </citation>
    <scope>NUCLEOTIDE SEQUENCE</scope>
    <source>
        <strain evidence="2">ChiHecec2B26-7398</strain>
    </source>
</reference>
<feature type="transmembrane region" description="Helical" evidence="1">
    <location>
        <begin position="173"/>
        <end position="195"/>
    </location>
</feature>
<keyword evidence="1" id="KW-0812">Transmembrane</keyword>
<evidence type="ECO:0000256" key="1">
    <source>
        <dbReference type="SAM" id="Phobius"/>
    </source>
</evidence>
<feature type="transmembrane region" description="Helical" evidence="1">
    <location>
        <begin position="215"/>
        <end position="235"/>
    </location>
</feature>
<dbReference type="Pfam" id="PF22564">
    <property type="entry name" value="HAAS"/>
    <property type="match status" value="1"/>
</dbReference>
<evidence type="ECO:0008006" key="4">
    <source>
        <dbReference type="Google" id="ProtNLM"/>
    </source>
</evidence>
<evidence type="ECO:0000313" key="3">
    <source>
        <dbReference type="Proteomes" id="UP000886751"/>
    </source>
</evidence>
<organism evidence="2 3">
    <name type="scientific">Candidatus Gemmiger excrementipullorum</name>
    <dbReference type="NCBI Taxonomy" id="2838610"/>
    <lineage>
        <taxon>Bacteria</taxon>
        <taxon>Bacillati</taxon>
        <taxon>Bacillota</taxon>
        <taxon>Clostridia</taxon>
        <taxon>Eubacteriales</taxon>
        <taxon>Gemmiger</taxon>
    </lineage>
</organism>
<dbReference type="AlphaFoldDB" id="A0A9D1Y209"/>
<feature type="transmembrane region" description="Helical" evidence="1">
    <location>
        <begin position="144"/>
        <end position="161"/>
    </location>
</feature>
<accession>A0A9D1Y209</accession>
<proteinExistence type="predicted"/>
<sequence length="252" mass="27606">MKWKIGRTTLDVLPPVKRYMNAIERRLHADRQTRVRMMTELAGDFQSRREAGQRDEEIMAELGTPEEVAAQFNEALGSAGARPASRWRWAFVVLAVLVFLLPLAAQAFARLWWAPEAASIGIIGGADGPTAIFVAASTPAFVEFLPWLLACLAGFLLLGWCRRGPAARCRLPIALCALGLVLWLLRLAVLLGLLAGPGAPQATVLLPLWTLVLQYLPTLFSSGAWLCLAVLVLAVREHRRARHAADTPEAKN</sequence>
<feature type="transmembrane region" description="Helical" evidence="1">
    <location>
        <begin position="89"/>
        <end position="109"/>
    </location>
</feature>
<reference evidence="2" key="1">
    <citation type="journal article" date="2021" name="PeerJ">
        <title>Extensive microbial diversity within the chicken gut microbiome revealed by metagenomics and culture.</title>
        <authorList>
            <person name="Gilroy R."/>
            <person name="Ravi A."/>
            <person name="Getino M."/>
            <person name="Pursley I."/>
            <person name="Horton D.L."/>
            <person name="Alikhan N.F."/>
            <person name="Baker D."/>
            <person name="Gharbi K."/>
            <person name="Hall N."/>
            <person name="Watson M."/>
            <person name="Adriaenssens E.M."/>
            <person name="Foster-Nyarko E."/>
            <person name="Jarju S."/>
            <person name="Secka A."/>
            <person name="Antonio M."/>
            <person name="Oren A."/>
            <person name="Chaudhuri R.R."/>
            <person name="La Ragione R."/>
            <person name="Hildebrand F."/>
            <person name="Pallen M.J."/>
        </authorList>
    </citation>
    <scope>NUCLEOTIDE SEQUENCE</scope>
    <source>
        <strain evidence="2">ChiHecec2B26-7398</strain>
    </source>
</reference>
<protein>
    <recommendedName>
        <fullName evidence="4">DUF1700 domain-containing protein</fullName>
    </recommendedName>
</protein>
<comment type="caution">
    <text evidence="2">The sequence shown here is derived from an EMBL/GenBank/DDBJ whole genome shotgun (WGS) entry which is preliminary data.</text>
</comment>